<gene>
    <name evidence="1" type="ORF">NON19_20885</name>
</gene>
<evidence type="ECO:0000313" key="2">
    <source>
        <dbReference type="Proteomes" id="UP001206206"/>
    </source>
</evidence>
<proteinExistence type="predicted"/>
<organism evidence="1 2">
    <name type="scientific">Streptantibioticus rubrisoli</name>
    <dbReference type="NCBI Taxonomy" id="1387313"/>
    <lineage>
        <taxon>Bacteria</taxon>
        <taxon>Bacillati</taxon>
        <taxon>Actinomycetota</taxon>
        <taxon>Actinomycetes</taxon>
        <taxon>Kitasatosporales</taxon>
        <taxon>Streptomycetaceae</taxon>
        <taxon>Streptantibioticus</taxon>
    </lineage>
</organism>
<keyword evidence="2" id="KW-1185">Reference proteome</keyword>
<accession>A0ABT1PIT8</accession>
<dbReference type="RefSeq" id="WP_255930253.1">
    <property type="nucleotide sequence ID" value="NZ_JANFNH010000027.1"/>
</dbReference>
<name>A0ABT1PIT8_9ACTN</name>
<dbReference type="Proteomes" id="UP001206206">
    <property type="component" value="Unassembled WGS sequence"/>
</dbReference>
<sequence length="57" mass="6407">MYYYESEIRSRAAELRQAAYQWRQAQEARRGGAAAAPAASGRTMARLRSLIHPRLAA</sequence>
<reference evidence="1 2" key="1">
    <citation type="submission" date="2022-06" db="EMBL/GenBank/DDBJ databases">
        <title>Draft genome sequence of type strain Streptomyces rubrisoli DSM 42083.</title>
        <authorList>
            <person name="Duangmal K."/>
            <person name="Klaysubun C."/>
        </authorList>
    </citation>
    <scope>NUCLEOTIDE SEQUENCE [LARGE SCALE GENOMIC DNA]</scope>
    <source>
        <strain evidence="1 2">DSM 42083</strain>
    </source>
</reference>
<comment type="caution">
    <text evidence="1">The sequence shown here is derived from an EMBL/GenBank/DDBJ whole genome shotgun (WGS) entry which is preliminary data.</text>
</comment>
<evidence type="ECO:0000313" key="1">
    <source>
        <dbReference type="EMBL" id="MCQ4044418.1"/>
    </source>
</evidence>
<dbReference type="EMBL" id="JANFNH010000027">
    <property type="protein sequence ID" value="MCQ4044418.1"/>
    <property type="molecule type" value="Genomic_DNA"/>
</dbReference>
<protein>
    <submittedName>
        <fullName evidence="1">Uncharacterized protein</fullName>
    </submittedName>
</protein>